<feature type="domain" description="Butirosin biosynthesis protein H N-terminal" evidence="1">
    <location>
        <begin position="72"/>
        <end position="160"/>
    </location>
</feature>
<dbReference type="InterPro" id="IPR032369">
    <property type="entry name" value="DUF4872"/>
</dbReference>
<sequence>MVSSEDLHVPQQKNFKRLVRARMAKTGESYTTARSRFVPPPAATPRPLVDPDAGALARALAEVTNPLTGEPYSPELLFGLGGGIGFGYFVFAYTGLTTFSVDGRFNALYFDKKGSVEAACARLGIPVRIQQLSTVESAEKRVRQVLDAAPEALLTVDLTRVPGQDTPDDWPYLPYPVTVSAQGPDLAVTGLPGGTRTMAWPELLDARWMHAKKYGGLYVFGPPGGVDVRSAVLAAVERTAGCLLEPGRGTFDSNVGVPGMRKWARLLTDPRDPKGWPKLCADPESLGRALAAVVWGLGRADPSATAHRRLYAAFLDQAAALVEKPALAEVATAYRELGARWAELVGLAEQPGATGADLAVHLSELADAEESTATVLRAAVREGAAR</sequence>
<accession>A0A8J3T5Z7</accession>
<organism evidence="3 4">
    <name type="scientific">Planosporangium mesophilum</name>
    <dbReference type="NCBI Taxonomy" id="689768"/>
    <lineage>
        <taxon>Bacteria</taxon>
        <taxon>Bacillati</taxon>
        <taxon>Actinomycetota</taxon>
        <taxon>Actinomycetes</taxon>
        <taxon>Micromonosporales</taxon>
        <taxon>Micromonosporaceae</taxon>
        <taxon>Planosporangium</taxon>
    </lineage>
</organism>
<dbReference type="Pfam" id="PF16169">
    <property type="entry name" value="DUF4872"/>
    <property type="match status" value="1"/>
</dbReference>
<protein>
    <recommendedName>
        <fullName evidence="5">DUF4872 domain-containing protein</fullName>
    </recommendedName>
</protein>
<evidence type="ECO:0000313" key="4">
    <source>
        <dbReference type="Proteomes" id="UP000599074"/>
    </source>
</evidence>
<evidence type="ECO:0008006" key="5">
    <source>
        <dbReference type="Google" id="ProtNLM"/>
    </source>
</evidence>
<dbReference type="Pfam" id="PF14399">
    <property type="entry name" value="BtrH_N"/>
    <property type="match status" value="1"/>
</dbReference>
<gene>
    <name evidence="3" type="ORF">Pme01_04600</name>
</gene>
<evidence type="ECO:0000313" key="3">
    <source>
        <dbReference type="EMBL" id="GII20863.1"/>
    </source>
</evidence>
<evidence type="ECO:0000259" key="1">
    <source>
        <dbReference type="Pfam" id="PF14399"/>
    </source>
</evidence>
<proteinExistence type="predicted"/>
<dbReference type="AlphaFoldDB" id="A0A8J3T5Z7"/>
<comment type="caution">
    <text evidence="3">The sequence shown here is derived from an EMBL/GenBank/DDBJ whole genome shotgun (WGS) entry which is preliminary data.</text>
</comment>
<evidence type="ECO:0000259" key="2">
    <source>
        <dbReference type="Pfam" id="PF16169"/>
    </source>
</evidence>
<dbReference type="EMBL" id="BOON01000003">
    <property type="protein sequence ID" value="GII20863.1"/>
    <property type="molecule type" value="Genomic_DNA"/>
</dbReference>
<dbReference type="Proteomes" id="UP000599074">
    <property type="component" value="Unassembled WGS sequence"/>
</dbReference>
<dbReference type="InterPro" id="IPR026935">
    <property type="entry name" value="BtrH_N"/>
</dbReference>
<reference evidence="3" key="1">
    <citation type="submission" date="2021-01" db="EMBL/GenBank/DDBJ databases">
        <title>Whole genome shotgun sequence of Planosporangium mesophilum NBRC 109066.</title>
        <authorList>
            <person name="Komaki H."/>
            <person name="Tamura T."/>
        </authorList>
    </citation>
    <scope>NUCLEOTIDE SEQUENCE</scope>
    <source>
        <strain evidence="3">NBRC 109066</strain>
    </source>
</reference>
<feature type="domain" description="DUF4872" evidence="2">
    <location>
        <begin position="211"/>
        <end position="374"/>
    </location>
</feature>
<name>A0A8J3T5Z7_9ACTN</name>
<keyword evidence="4" id="KW-1185">Reference proteome</keyword>